<feature type="domain" description="Saccharopine dehydrogenase NADP binding" evidence="1">
    <location>
        <begin position="3"/>
        <end position="121"/>
    </location>
</feature>
<dbReference type="RefSeq" id="WP_266086614.1">
    <property type="nucleotide sequence ID" value="NZ_RKLV01000004.1"/>
</dbReference>
<dbReference type="EMBL" id="RKLV01000004">
    <property type="protein sequence ID" value="MCX2818774.1"/>
    <property type="molecule type" value="Genomic_DNA"/>
</dbReference>
<keyword evidence="3" id="KW-1185">Reference proteome</keyword>
<evidence type="ECO:0000313" key="2">
    <source>
        <dbReference type="EMBL" id="MCX2818774.1"/>
    </source>
</evidence>
<dbReference type="PANTHER" id="PTHR43781">
    <property type="entry name" value="SACCHAROPINE DEHYDROGENASE"/>
    <property type="match status" value="1"/>
</dbReference>
<organism evidence="2 3">
    <name type="scientific">Halorutilus salinus</name>
    <dbReference type="NCBI Taxonomy" id="2487751"/>
    <lineage>
        <taxon>Archaea</taxon>
        <taxon>Methanobacteriati</taxon>
        <taxon>Methanobacteriota</taxon>
        <taxon>Stenosarchaea group</taxon>
        <taxon>Halobacteria</taxon>
        <taxon>Halorutilales</taxon>
        <taxon>Halorutilaceae</taxon>
        <taxon>Halorutilus</taxon>
    </lineage>
</organism>
<name>A0A9Q4C4G2_9EURY</name>
<sequence length="347" mass="37125">MLLVYGSYGYTGRLVAQECDRRGVDVVLAGRDGGKIDEQTERTGFDGRVFSLDTADEVREGIEDAAAVLNCAGPFSKTHPTFVDACLAEGVDYLDITGEVGVFERLASLDEEARDAGVTLLPGVGFDVVPTDCLAASVAEEVEEPYYTAVAVRSLTSISPGTARTVVEGLGSSGVVRRDGVLEDVPPAWKTRHVDFGDGRGNVEATSMPLGDVTTAYRSTGAENIECYVALPRPARLLARTSHYTASLLRTKPVQSLLKTVADSLAEGPDEEERATASGYAWAEVRGEEDRRAACLRTPEPYELTARTATEALRRVDDADAGYQTPATAFGAGFVQGFDGVEMEYTE</sequence>
<dbReference type="InterPro" id="IPR005097">
    <property type="entry name" value="Sacchrp_dh_NADP-bd"/>
</dbReference>
<dbReference type="PANTHER" id="PTHR43781:SF1">
    <property type="entry name" value="SACCHAROPINE DEHYDROGENASE"/>
    <property type="match status" value="1"/>
</dbReference>
<dbReference type="InterPro" id="IPR036291">
    <property type="entry name" value="NAD(P)-bd_dom_sf"/>
</dbReference>
<evidence type="ECO:0000259" key="1">
    <source>
        <dbReference type="Pfam" id="PF03435"/>
    </source>
</evidence>
<dbReference type="Gene3D" id="3.40.50.720">
    <property type="entry name" value="NAD(P)-binding Rossmann-like Domain"/>
    <property type="match status" value="1"/>
</dbReference>
<gene>
    <name evidence="2" type="ORF">EGH25_05340</name>
</gene>
<comment type="caution">
    <text evidence="2">The sequence shown here is derived from an EMBL/GenBank/DDBJ whole genome shotgun (WGS) entry which is preliminary data.</text>
</comment>
<reference evidence="2" key="1">
    <citation type="submission" date="2022-09" db="EMBL/GenBank/DDBJ databases">
        <title>Haloadaptaus new haloarchaeum isolated from saline soil.</title>
        <authorList>
            <person name="Duran-Viseras A."/>
            <person name="Sanchez-Porro C."/>
            <person name="Ventosa A."/>
        </authorList>
    </citation>
    <scope>NUCLEOTIDE SEQUENCE</scope>
    <source>
        <strain evidence="2">F3-133</strain>
    </source>
</reference>
<dbReference type="AlphaFoldDB" id="A0A9Q4C4G2"/>
<dbReference type="SUPFAM" id="SSF51735">
    <property type="entry name" value="NAD(P)-binding Rossmann-fold domains"/>
    <property type="match status" value="1"/>
</dbReference>
<protein>
    <submittedName>
        <fullName evidence="2">Saccharopine dehydrogenase NADP-binding domain-containing protein</fullName>
    </submittedName>
</protein>
<dbReference type="Pfam" id="PF03435">
    <property type="entry name" value="Sacchrp_dh_NADP"/>
    <property type="match status" value="1"/>
</dbReference>
<accession>A0A9Q4C4G2</accession>
<proteinExistence type="predicted"/>
<dbReference type="Proteomes" id="UP001149411">
    <property type="component" value="Unassembled WGS sequence"/>
</dbReference>
<evidence type="ECO:0000313" key="3">
    <source>
        <dbReference type="Proteomes" id="UP001149411"/>
    </source>
</evidence>